<keyword evidence="4" id="KW-1185">Reference proteome</keyword>
<gene>
    <name evidence="3" type="ORF">GCM10023231_31140</name>
</gene>
<sequence length="366" mass="41132">MEKKFIVLIAFILQIWIVRGQDATTLDFIDASSLTVIGQAKSTAFPFHRLDTAVYKGLSKGENQQARCPAGLALVFRTNASQIDLYATYKYQPDPNNMTRIATAGFDLYIKKDGQWLYANSTVAPKGKNTLTLIKDMDTQDKECLLYLPLNSELDALKIGVPKGAKLEAIPNPFQHKLVIFGSSYTQGISANRPGMNYPAQLERNTGLYVCNLGFSGNSKLQPYFARYLADVETDAFIFDAFSNPNEAIIRERLFPFIETIRAKQPNTPLIFVQTIYRESGNFNLVARAFEEKKRQAAEEMMEKAMKKYKNVYFINNPQLPGTDHATSTDGVHPSDLGYSRWAKNLGDALLSLFKEHQYLGMGKVD</sequence>
<dbReference type="InterPro" id="IPR032740">
    <property type="entry name" value="GxDLY"/>
</dbReference>
<protein>
    <submittedName>
        <fullName evidence="3">SGNH/GDSL hydrolase family protein</fullName>
    </submittedName>
</protein>
<dbReference type="PANTHER" id="PTHR30383:SF29">
    <property type="entry name" value="SGNH HYDROLASE-TYPE ESTERASE DOMAIN-CONTAINING PROTEIN"/>
    <property type="match status" value="1"/>
</dbReference>
<dbReference type="GO" id="GO:0016787">
    <property type="term" value="F:hydrolase activity"/>
    <property type="evidence" value="ECO:0007669"/>
    <property type="project" value="UniProtKB-KW"/>
</dbReference>
<reference evidence="4" key="1">
    <citation type="journal article" date="2019" name="Int. J. Syst. Evol. Microbiol.">
        <title>The Global Catalogue of Microorganisms (GCM) 10K type strain sequencing project: providing services to taxonomists for standard genome sequencing and annotation.</title>
        <authorList>
            <consortium name="The Broad Institute Genomics Platform"/>
            <consortium name="The Broad Institute Genome Sequencing Center for Infectious Disease"/>
            <person name="Wu L."/>
            <person name="Ma J."/>
        </authorList>
    </citation>
    <scope>NUCLEOTIDE SEQUENCE [LARGE SCALE GENOMIC DNA]</scope>
    <source>
        <strain evidence="4">JCM 18200</strain>
    </source>
</reference>
<dbReference type="RefSeq" id="WP_345232917.1">
    <property type="nucleotide sequence ID" value="NZ_BAABIQ010000041.1"/>
</dbReference>
<dbReference type="Gene3D" id="2.60.120.260">
    <property type="entry name" value="Galactose-binding domain-like"/>
    <property type="match status" value="1"/>
</dbReference>
<dbReference type="InterPro" id="IPR013830">
    <property type="entry name" value="SGNH_hydro"/>
</dbReference>
<dbReference type="Pfam" id="PF14606">
    <property type="entry name" value="Lipase_GDSL_3"/>
    <property type="match status" value="1"/>
</dbReference>
<keyword evidence="3" id="KW-0378">Hydrolase</keyword>
<accession>A0ABP9BX09</accession>
<dbReference type="Gene3D" id="3.40.50.1110">
    <property type="entry name" value="SGNH hydrolase"/>
    <property type="match status" value="1"/>
</dbReference>
<dbReference type="InterPro" id="IPR051532">
    <property type="entry name" value="Ester_Hydrolysis_Enzymes"/>
</dbReference>
<evidence type="ECO:0000313" key="3">
    <source>
        <dbReference type="EMBL" id="GAA4800148.1"/>
    </source>
</evidence>
<comment type="caution">
    <text evidence="3">The sequence shown here is derived from an EMBL/GenBank/DDBJ whole genome shotgun (WGS) entry which is preliminary data.</text>
</comment>
<dbReference type="InterPro" id="IPR036514">
    <property type="entry name" value="SGNH_hydro_sf"/>
</dbReference>
<evidence type="ECO:0000259" key="2">
    <source>
        <dbReference type="Pfam" id="PF14607"/>
    </source>
</evidence>
<proteinExistence type="predicted"/>
<dbReference type="PANTHER" id="PTHR30383">
    <property type="entry name" value="THIOESTERASE 1/PROTEASE 1/LYSOPHOSPHOLIPASE L1"/>
    <property type="match status" value="1"/>
</dbReference>
<evidence type="ECO:0000313" key="4">
    <source>
        <dbReference type="Proteomes" id="UP001501411"/>
    </source>
</evidence>
<dbReference type="Pfam" id="PF14607">
    <property type="entry name" value="GxDLY"/>
    <property type="match status" value="1"/>
</dbReference>
<evidence type="ECO:0000259" key="1">
    <source>
        <dbReference type="Pfam" id="PF14606"/>
    </source>
</evidence>
<feature type="domain" description="SGNH hydrolase-type esterase" evidence="1">
    <location>
        <begin position="177"/>
        <end position="346"/>
    </location>
</feature>
<name>A0ABP9BX09_9SPHI</name>
<dbReference type="SUPFAM" id="SSF52266">
    <property type="entry name" value="SGNH hydrolase"/>
    <property type="match status" value="1"/>
</dbReference>
<organism evidence="3 4">
    <name type="scientific">Olivibacter ginsenosidimutans</name>
    <dbReference type="NCBI Taxonomy" id="1176537"/>
    <lineage>
        <taxon>Bacteria</taxon>
        <taxon>Pseudomonadati</taxon>
        <taxon>Bacteroidota</taxon>
        <taxon>Sphingobacteriia</taxon>
        <taxon>Sphingobacteriales</taxon>
        <taxon>Sphingobacteriaceae</taxon>
        <taxon>Olivibacter</taxon>
    </lineage>
</organism>
<dbReference type="EMBL" id="BAABIQ010000041">
    <property type="protein sequence ID" value="GAA4800148.1"/>
    <property type="molecule type" value="Genomic_DNA"/>
</dbReference>
<dbReference type="Proteomes" id="UP001501411">
    <property type="component" value="Unassembled WGS sequence"/>
</dbReference>
<feature type="domain" description="SGNH hydrolase-type esterase N-terminal" evidence="2">
    <location>
        <begin position="27"/>
        <end position="166"/>
    </location>
</feature>